<evidence type="ECO:0000313" key="3">
    <source>
        <dbReference type="Proteomes" id="UP000317703"/>
    </source>
</evidence>
<keyword evidence="3" id="KW-1185">Reference proteome</keyword>
<protein>
    <submittedName>
        <fullName evidence="2">PhiKZ-like internal head protein</fullName>
    </submittedName>
</protein>
<feature type="coiled-coil region" evidence="1">
    <location>
        <begin position="40"/>
        <end position="81"/>
    </location>
</feature>
<dbReference type="Pfam" id="PF12699">
    <property type="entry name" value="phiKZ_IP"/>
    <property type="match status" value="1"/>
</dbReference>
<reference evidence="2" key="1">
    <citation type="submission" date="2019-06" db="EMBL/GenBank/DDBJ databases">
        <title>Complete genome sequence of Aeromonas hydrophila bacteriophage PS1.</title>
        <authorList>
            <person name="Rai S."/>
            <person name="Tyagi A."/>
            <person name="Kumar N."/>
            <person name="Singh N."/>
        </authorList>
    </citation>
    <scope>NUCLEOTIDE SEQUENCE [LARGE SCALE GENOMIC DNA]</scope>
</reference>
<sequence length="394" mass="41208">MSLHDIFASVTGNENLENAIEEQIEATVEAVVEAQVAAEIAEAGEAVAEAEADIKEAEVAIEALEEKVEELEEVVEGMESMLSGATPFNAALFHDQYKRAAKVSAKFGQPTEIHGVESFADASTASLNALAGVESFKETAAKGVAAVKKFFVDLYNGFINFFAGIFNKFKGIENRGKSLKAKLAAKDKLAEKAKLPKSSGWLKADGSAPSVGSVMESVVKQCQGAMNVDASGTPFTNLKAAAETLKGLGTASQAADSDASATYKVAVEKGSFTVTIPKKSEGLANVSVTVGAPEGEGVEIQAPGKDKLQDLATKVMTEAKKLQLSKLDRKALEATRDATIAKLEKLGAEQGADKKAQIAEYRNGTKGALKLQQGGLKVAGAILSAQLDYVAAFA</sequence>
<dbReference type="InterPro" id="IPR024413">
    <property type="entry name" value="Phage_phiKZ_Orf92_int-head"/>
</dbReference>
<name>A0A514TV27_9CAUD</name>
<evidence type="ECO:0000313" key="2">
    <source>
        <dbReference type="EMBL" id="QDJ96862.1"/>
    </source>
</evidence>
<proteinExistence type="predicted"/>
<dbReference type="Proteomes" id="UP000317703">
    <property type="component" value="Segment"/>
</dbReference>
<dbReference type="EMBL" id="MN032614">
    <property type="protein sequence ID" value="QDJ96862.1"/>
    <property type="molecule type" value="Genomic_DNA"/>
</dbReference>
<evidence type="ECO:0000256" key="1">
    <source>
        <dbReference type="SAM" id="Coils"/>
    </source>
</evidence>
<accession>A0A514TV27</accession>
<dbReference type="Gene3D" id="1.20.5.340">
    <property type="match status" value="1"/>
</dbReference>
<keyword evidence="1" id="KW-0175">Coiled coil</keyword>
<gene>
    <name evidence="2" type="ORF">PS1_0103</name>
</gene>
<organism evidence="2 3">
    <name type="scientific">Aeromonas phage PS1</name>
    <dbReference type="NCBI Taxonomy" id="2591406"/>
    <lineage>
        <taxon>Viruses</taxon>
        <taxon>Duplodnaviria</taxon>
        <taxon>Heunggongvirae</taxon>
        <taxon>Uroviricota</taxon>
        <taxon>Caudoviricetes</taxon>
        <taxon>Chimalliviridae</taxon>
        <taxon>Ferozepurvirus</taxon>
        <taxon>Ferozepurvirus PS1</taxon>
    </lineage>
</organism>